<dbReference type="SUPFAM" id="SSF52540">
    <property type="entry name" value="P-loop containing nucleoside triphosphate hydrolases"/>
    <property type="match status" value="1"/>
</dbReference>
<dbReference type="GO" id="GO:0005524">
    <property type="term" value="F:ATP binding"/>
    <property type="evidence" value="ECO:0007669"/>
    <property type="project" value="UniProtKB-KW"/>
</dbReference>
<sequence>MNTAKEGKISIRHASKVYDPDGLNICAVDDCSLELEAGEFCMVVGPSGCGKTTLLNAIAGFHGITGGEIYLDDKLLCSPEMLTPPGADRVVVFQNGALFPWYTVLENTMFGPVVQGESEASASKRALELLNELGLQDTINNYPDSLSSGMRRRVEIARALMNDPKVLLLDEPFRAMDAMTKGIMHEFLLRVYDRVCKTIFFITHDLEEAILLGNKVVIMTTRPCRVKQMIDVDIPRPRDFKVRTSERYFELKNLVVEAVHEEARKAFESGERELA</sequence>
<dbReference type="PANTHER" id="PTHR42788">
    <property type="entry name" value="TAURINE IMPORT ATP-BINDING PROTEIN-RELATED"/>
    <property type="match status" value="1"/>
</dbReference>
<evidence type="ECO:0000313" key="6">
    <source>
        <dbReference type="Proteomes" id="UP000063964"/>
    </source>
</evidence>
<proteinExistence type="predicted"/>
<dbReference type="Proteomes" id="UP000063964">
    <property type="component" value="Chromosome"/>
</dbReference>
<accession>A0A109WB27</accession>
<reference evidence="6" key="1">
    <citation type="submission" date="2016-02" db="EMBL/GenBank/DDBJ databases">
        <authorList>
            <person name="Holder M.E."/>
            <person name="Ajami N.J."/>
            <person name="Petrosino J.F."/>
        </authorList>
    </citation>
    <scope>NUCLEOTIDE SEQUENCE [LARGE SCALE GENOMIC DNA]</scope>
    <source>
        <strain evidence="6">DSM 12838</strain>
    </source>
</reference>
<dbReference type="KEGG" id="doa:AXF15_04705"/>
<keyword evidence="3" id="KW-0067">ATP-binding</keyword>
<keyword evidence="2" id="KW-0547">Nucleotide-binding</keyword>
<dbReference type="PROSITE" id="PS00211">
    <property type="entry name" value="ABC_TRANSPORTER_1"/>
    <property type="match status" value="1"/>
</dbReference>
<dbReference type="InterPro" id="IPR017871">
    <property type="entry name" value="ABC_transporter-like_CS"/>
</dbReference>
<evidence type="ECO:0000256" key="3">
    <source>
        <dbReference type="ARBA" id="ARBA00022840"/>
    </source>
</evidence>
<dbReference type="GO" id="GO:0016887">
    <property type="term" value="F:ATP hydrolysis activity"/>
    <property type="evidence" value="ECO:0007669"/>
    <property type="project" value="InterPro"/>
</dbReference>
<dbReference type="InterPro" id="IPR003439">
    <property type="entry name" value="ABC_transporter-like_ATP-bd"/>
</dbReference>
<dbReference type="CDD" id="cd03293">
    <property type="entry name" value="ABC_NrtD_SsuB_transporters"/>
    <property type="match status" value="1"/>
</dbReference>
<feature type="domain" description="ABC transporter" evidence="4">
    <location>
        <begin position="9"/>
        <end position="246"/>
    </location>
</feature>
<dbReference type="Gene3D" id="3.40.50.300">
    <property type="entry name" value="P-loop containing nucleotide triphosphate hydrolases"/>
    <property type="match status" value="1"/>
</dbReference>
<dbReference type="InterPro" id="IPR050166">
    <property type="entry name" value="ABC_transporter_ATP-bind"/>
</dbReference>
<gene>
    <name evidence="5" type="ORF">AXF15_04705</name>
</gene>
<dbReference type="Pfam" id="PF00005">
    <property type="entry name" value="ABC_tran"/>
    <property type="match status" value="1"/>
</dbReference>
<dbReference type="SMART" id="SM00382">
    <property type="entry name" value="AAA"/>
    <property type="match status" value="1"/>
</dbReference>
<dbReference type="PANTHER" id="PTHR42788:SF13">
    <property type="entry name" value="ALIPHATIC SULFONATES IMPORT ATP-BINDING PROTEIN SSUB"/>
    <property type="match status" value="1"/>
</dbReference>
<dbReference type="PROSITE" id="PS50893">
    <property type="entry name" value="ABC_TRANSPORTER_2"/>
    <property type="match status" value="1"/>
</dbReference>
<evidence type="ECO:0000313" key="5">
    <source>
        <dbReference type="EMBL" id="AMD92478.1"/>
    </source>
</evidence>
<keyword evidence="6" id="KW-1185">Reference proteome</keyword>
<dbReference type="InterPro" id="IPR027417">
    <property type="entry name" value="P-loop_NTPase"/>
</dbReference>
<evidence type="ECO:0000259" key="4">
    <source>
        <dbReference type="PROSITE" id="PS50893"/>
    </source>
</evidence>
<dbReference type="InterPro" id="IPR003593">
    <property type="entry name" value="AAA+_ATPase"/>
</dbReference>
<protein>
    <submittedName>
        <fullName evidence="5">ABC transporter</fullName>
    </submittedName>
</protein>
<keyword evidence="1" id="KW-0813">Transport</keyword>
<dbReference type="RefSeq" id="WP_066603978.1">
    <property type="nucleotide sequence ID" value="NZ_CP014230.1"/>
</dbReference>
<name>A0A109WB27_9BACT</name>
<dbReference type="AlphaFoldDB" id="A0A109WB27"/>
<dbReference type="EMBL" id="CP014230">
    <property type="protein sequence ID" value="AMD92478.1"/>
    <property type="molecule type" value="Genomic_DNA"/>
</dbReference>
<evidence type="ECO:0000256" key="2">
    <source>
        <dbReference type="ARBA" id="ARBA00022741"/>
    </source>
</evidence>
<dbReference type="STRING" id="888061.AXF15_04705"/>
<evidence type="ECO:0000256" key="1">
    <source>
        <dbReference type="ARBA" id="ARBA00022448"/>
    </source>
</evidence>
<dbReference type="OrthoDB" id="9809450at2"/>
<organism evidence="5 6">
    <name type="scientific">Desulfomicrobium orale DSM 12838</name>
    <dbReference type="NCBI Taxonomy" id="888061"/>
    <lineage>
        <taxon>Bacteria</taxon>
        <taxon>Pseudomonadati</taxon>
        <taxon>Thermodesulfobacteriota</taxon>
        <taxon>Desulfovibrionia</taxon>
        <taxon>Desulfovibrionales</taxon>
        <taxon>Desulfomicrobiaceae</taxon>
        <taxon>Desulfomicrobium</taxon>
    </lineage>
</organism>